<dbReference type="Gramene" id="OMO76720">
    <property type="protein sequence ID" value="OMO76720"/>
    <property type="gene ID" value="CCACVL1_15467"/>
</dbReference>
<name>A0A1R3I2C6_COCAP</name>
<dbReference type="GO" id="GO:0031930">
    <property type="term" value="P:mitochondria-nucleus signaling pathway"/>
    <property type="evidence" value="ECO:0007669"/>
    <property type="project" value="TreeGrafter"/>
</dbReference>
<keyword evidence="4" id="KW-1185">Reference proteome</keyword>
<dbReference type="InterPro" id="IPR002885">
    <property type="entry name" value="PPR_rpt"/>
</dbReference>
<dbReference type="STRING" id="210143.A0A1R3I2C6"/>
<comment type="similarity">
    <text evidence="1">Belongs to the PPR family. P subfamily.</text>
</comment>
<comment type="caution">
    <text evidence="3">The sequence shown here is derived from an EMBL/GenBank/DDBJ whole genome shotgun (WGS) entry which is preliminary data.</text>
</comment>
<evidence type="ECO:0008006" key="5">
    <source>
        <dbReference type="Google" id="ProtNLM"/>
    </source>
</evidence>
<dbReference type="PANTHER" id="PTHR47936:SF1">
    <property type="entry name" value="PENTATRICOPEPTIDE REPEAT-CONTAINING PROTEIN GUN1, CHLOROPLASTIC"/>
    <property type="match status" value="1"/>
</dbReference>
<protein>
    <recommendedName>
        <fullName evidence="5">Pentatricopeptide repeat-containing protein</fullName>
    </recommendedName>
</protein>
<dbReference type="OMA" id="YNIRIQT"/>
<dbReference type="GO" id="GO:0009507">
    <property type="term" value="C:chloroplast"/>
    <property type="evidence" value="ECO:0007669"/>
    <property type="project" value="TreeGrafter"/>
</dbReference>
<dbReference type="AlphaFoldDB" id="A0A1R3I2C6"/>
<dbReference type="Proteomes" id="UP000188268">
    <property type="component" value="Unassembled WGS sequence"/>
</dbReference>
<evidence type="ECO:0000256" key="2">
    <source>
        <dbReference type="ARBA" id="ARBA00022737"/>
    </source>
</evidence>
<dbReference type="InterPro" id="IPR011990">
    <property type="entry name" value="TPR-like_helical_dom_sf"/>
</dbReference>
<accession>A0A1R3I2C6</accession>
<dbReference type="Pfam" id="PF01535">
    <property type="entry name" value="PPR"/>
    <property type="match status" value="2"/>
</dbReference>
<keyword evidence="2" id="KW-0677">Repeat</keyword>
<dbReference type="EMBL" id="AWWV01010853">
    <property type="protein sequence ID" value="OMO76720.1"/>
    <property type="molecule type" value="Genomic_DNA"/>
</dbReference>
<evidence type="ECO:0000256" key="1">
    <source>
        <dbReference type="ARBA" id="ARBA00007626"/>
    </source>
</evidence>
<proteinExistence type="inferred from homology"/>
<organism evidence="3 4">
    <name type="scientific">Corchorus capsularis</name>
    <name type="common">Jute</name>
    <dbReference type="NCBI Taxonomy" id="210143"/>
    <lineage>
        <taxon>Eukaryota</taxon>
        <taxon>Viridiplantae</taxon>
        <taxon>Streptophyta</taxon>
        <taxon>Embryophyta</taxon>
        <taxon>Tracheophyta</taxon>
        <taxon>Spermatophyta</taxon>
        <taxon>Magnoliopsida</taxon>
        <taxon>eudicotyledons</taxon>
        <taxon>Gunneridae</taxon>
        <taxon>Pentapetalae</taxon>
        <taxon>rosids</taxon>
        <taxon>malvids</taxon>
        <taxon>Malvales</taxon>
        <taxon>Malvaceae</taxon>
        <taxon>Grewioideae</taxon>
        <taxon>Apeibeae</taxon>
        <taxon>Corchorus</taxon>
    </lineage>
</organism>
<evidence type="ECO:0000313" key="4">
    <source>
        <dbReference type="Proteomes" id="UP000188268"/>
    </source>
</evidence>
<sequence length="286" mass="32320">MALFSRIRSSGTAVSFHLRRFSILSQDSSTPLTSYQKSRAALSLLKSEQDPDRILEICRAASLTPASRLDRINFTVAISKLSEGNHFQAIDTFLHELRSRPDLQNERFASHTLILYGQAKMLNNAVTAFDEFYKEGLCRSSKSLNALVLAGILAKDHKEAKRIFVEFPQSEEKFEEVGKVLNLMKEYGVPIGVYTYNTRIQSLCKLKRSNEAKALLEGGDFETALSICEESMKKNWFPTFSIIKSLVNGLASISKVEEAKELIQKVKKKFSKNQDLWDEVEKGLPQ</sequence>
<evidence type="ECO:0000313" key="3">
    <source>
        <dbReference type="EMBL" id="OMO76720.1"/>
    </source>
</evidence>
<dbReference type="PANTHER" id="PTHR47936">
    <property type="entry name" value="PPR_LONG DOMAIN-CONTAINING PROTEIN"/>
    <property type="match status" value="1"/>
</dbReference>
<dbReference type="Gene3D" id="1.25.40.10">
    <property type="entry name" value="Tetratricopeptide repeat domain"/>
    <property type="match status" value="2"/>
</dbReference>
<reference evidence="3 4" key="1">
    <citation type="submission" date="2013-09" db="EMBL/GenBank/DDBJ databases">
        <title>Corchorus capsularis genome sequencing.</title>
        <authorList>
            <person name="Alam M."/>
            <person name="Haque M.S."/>
            <person name="Islam M.S."/>
            <person name="Emdad E.M."/>
            <person name="Islam M.M."/>
            <person name="Ahmed B."/>
            <person name="Halim A."/>
            <person name="Hossen Q.M.M."/>
            <person name="Hossain M.Z."/>
            <person name="Ahmed R."/>
            <person name="Khan M.M."/>
            <person name="Islam R."/>
            <person name="Rashid M.M."/>
            <person name="Khan S.A."/>
            <person name="Rahman M.S."/>
            <person name="Alam M."/>
        </authorList>
    </citation>
    <scope>NUCLEOTIDE SEQUENCE [LARGE SCALE GENOMIC DNA]</scope>
    <source>
        <strain evidence="4">cv. CVL-1</strain>
        <tissue evidence="3">Whole seedling</tissue>
    </source>
</reference>
<dbReference type="OrthoDB" id="185373at2759"/>
<dbReference type="GO" id="GO:0010019">
    <property type="term" value="P:chloroplast-nucleus signaling pathway"/>
    <property type="evidence" value="ECO:0007669"/>
    <property type="project" value="TreeGrafter"/>
</dbReference>
<gene>
    <name evidence="3" type="ORF">CCACVL1_15467</name>
</gene>